<evidence type="ECO:0000256" key="1">
    <source>
        <dbReference type="SAM" id="SignalP"/>
    </source>
</evidence>
<feature type="signal peptide" evidence="1">
    <location>
        <begin position="1"/>
        <end position="20"/>
    </location>
</feature>
<dbReference type="InterPro" id="IPR036937">
    <property type="entry name" value="Adhesion_dom_fimbrial_sf"/>
</dbReference>
<dbReference type="PANTHER" id="PTHR33420">
    <property type="entry name" value="FIMBRIAL SUBUNIT ELFA-RELATED"/>
    <property type="match status" value="1"/>
</dbReference>
<protein>
    <submittedName>
        <fullName evidence="3">Type 1 fimbrial protein</fullName>
    </submittedName>
</protein>
<dbReference type="Pfam" id="PF00419">
    <property type="entry name" value="Fimbrial"/>
    <property type="match status" value="1"/>
</dbReference>
<keyword evidence="1" id="KW-0732">Signal</keyword>
<evidence type="ECO:0000259" key="2">
    <source>
        <dbReference type="Pfam" id="PF00419"/>
    </source>
</evidence>
<dbReference type="InterPro" id="IPR008966">
    <property type="entry name" value="Adhesion_dom_sf"/>
</dbReference>
<sequence length="170" mass="17215">MKFTICGLLIACLPVFEAAAADAVNIAVSGKIVASPCIFNGGNDAVNVNLGDIQAKNMATPGSLSTPVPFTLSFTQCPEGTRSVTTTFTGTTDPVAGGDYYKNSGSAENIALGIIETRTGNIKGSGQSITQAVAADRTLSMAMQAVTYSQAGGVTPGTIAVAVAVTLQYN</sequence>
<reference evidence="3" key="1">
    <citation type="submission" date="2022-05" db="EMBL/GenBank/DDBJ databases">
        <title>Description of a novel species of Leclercia; Leclercia tamurae and the Proposal for a Novel Genus Silvania gen. nov. Containing Two Novel Species Silvania hatchlandensis sp. nov. and Silvania confinis sp. nov. Isolated from the Rhizosphere of Oak.</title>
        <authorList>
            <person name="Maddock D.W."/>
            <person name="Brady C.L."/>
            <person name="Denman S."/>
            <person name="Arnold D."/>
        </authorList>
    </citation>
    <scope>NUCLEOTIDE SEQUENCE</scope>
    <source>
        <strain evidence="3">H6S3</strain>
    </source>
</reference>
<feature type="chain" id="PRO_5046821252" evidence="1">
    <location>
        <begin position="21"/>
        <end position="170"/>
    </location>
</feature>
<accession>A0ABT2RH48</accession>
<proteinExistence type="predicted"/>
<dbReference type="InterPro" id="IPR000259">
    <property type="entry name" value="Adhesion_dom_fimbrial"/>
</dbReference>
<gene>
    <name evidence="3" type="ORF">M8318_21465</name>
</gene>
<dbReference type="SUPFAM" id="SSF49401">
    <property type="entry name" value="Bacterial adhesins"/>
    <property type="match status" value="1"/>
</dbReference>
<organism evidence="3 4">
    <name type="scientific">Leclercia tamurae</name>
    <dbReference type="NCBI Taxonomy" id="2926467"/>
    <lineage>
        <taxon>Bacteria</taxon>
        <taxon>Pseudomonadati</taxon>
        <taxon>Pseudomonadota</taxon>
        <taxon>Gammaproteobacteria</taxon>
        <taxon>Enterobacterales</taxon>
        <taxon>Enterobacteriaceae</taxon>
        <taxon>Leclercia</taxon>
    </lineage>
</organism>
<dbReference type="Proteomes" id="UP001062027">
    <property type="component" value="Unassembled WGS sequence"/>
</dbReference>
<evidence type="ECO:0000313" key="3">
    <source>
        <dbReference type="EMBL" id="MCU6680221.1"/>
    </source>
</evidence>
<dbReference type="EMBL" id="JAMHKS010000078">
    <property type="protein sequence ID" value="MCU6680221.1"/>
    <property type="molecule type" value="Genomic_DNA"/>
</dbReference>
<keyword evidence="4" id="KW-1185">Reference proteome</keyword>
<name>A0ABT2RH48_9ENTR</name>
<dbReference type="InterPro" id="IPR050263">
    <property type="entry name" value="Bact_Fimbrial_Adh_Pro"/>
</dbReference>
<dbReference type="RefSeq" id="WP_262664424.1">
    <property type="nucleotide sequence ID" value="NZ_JAMHKS010000078.1"/>
</dbReference>
<comment type="caution">
    <text evidence="3">The sequence shown here is derived from an EMBL/GenBank/DDBJ whole genome shotgun (WGS) entry which is preliminary data.</text>
</comment>
<feature type="domain" description="Fimbrial-type adhesion" evidence="2">
    <location>
        <begin position="27"/>
        <end position="169"/>
    </location>
</feature>
<dbReference type="Gene3D" id="2.60.40.1090">
    <property type="entry name" value="Fimbrial-type adhesion domain"/>
    <property type="match status" value="1"/>
</dbReference>
<dbReference type="PANTHER" id="PTHR33420:SF27">
    <property type="entry name" value="PROTEIN FIMG"/>
    <property type="match status" value="1"/>
</dbReference>
<evidence type="ECO:0000313" key="4">
    <source>
        <dbReference type="Proteomes" id="UP001062027"/>
    </source>
</evidence>